<evidence type="ECO:0000259" key="2">
    <source>
        <dbReference type="Pfam" id="PF14228"/>
    </source>
</evidence>
<reference evidence="3" key="1">
    <citation type="submission" date="2017-02" db="UniProtKB">
        <authorList>
            <consortium name="WormBaseParasite"/>
        </authorList>
    </citation>
    <scope>IDENTIFICATION</scope>
</reference>
<organism evidence="3">
    <name type="scientific">Hydatigena taeniaeformis</name>
    <name type="common">Feline tapeworm</name>
    <name type="synonym">Taenia taeniaeformis</name>
    <dbReference type="NCBI Taxonomy" id="6205"/>
    <lineage>
        <taxon>Eukaryota</taxon>
        <taxon>Metazoa</taxon>
        <taxon>Spiralia</taxon>
        <taxon>Lophotrochozoa</taxon>
        <taxon>Platyhelminthes</taxon>
        <taxon>Cestoda</taxon>
        <taxon>Eucestoda</taxon>
        <taxon>Cyclophyllidea</taxon>
        <taxon>Taeniidae</taxon>
        <taxon>Hydatigera</taxon>
    </lineage>
</organism>
<feature type="compositionally biased region" description="Polar residues" evidence="1">
    <location>
        <begin position="933"/>
        <end position="944"/>
    </location>
</feature>
<feature type="compositionally biased region" description="Gly residues" evidence="1">
    <location>
        <begin position="1053"/>
        <end position="1067"/>
    </location>
</feature>
<feature type="compositionally biased region" description="Low complexity" evidence="1">
    <location>
        <begin position="567"/>
        <end position="608"/>
    </location>
</feature>
<dbReference type="GO" id="GO:0005938">
    <property type="term" value="C:cell cortex"/>
    <property type="evidence" value="ECO:0007669"/>
    <property type="project" value="TreeGrafter"/>
</dbReference>
<feature type="region of interest" description="Disordered" evidence="1">
    <location>
        <begin position="1028"/>
        <end position="1067"/>
    </location>
</feature>
<dbReference type="GO" id="GO:0031175">
    <property type="term" value="P:neuron projection development"/>
    <property type="evidence" value="ECO:0007669"/>
    <property type="project" value="TreeGrafter"/>
</dbReference>
<dbReference type="InterPro" id="IPR039867">
    <property type="entry name" value="Furry/Tao3/Mor2"/>
</dbReference>
<feature type="compositionally biased region" description="Polar residues" evidence="1">
    <location>
        <begin position="544"/>
        <end position="554"/>
    </location>
</feature>
<name>A0A0R3WM40_HYDTA</name>
<feature type="region of interest" description="Disordered" evidence="1">
    <location>
        <begin position="1721"/>
        <end position="1771"/>
    </location>
</feature>
<dbReference type="PANTHER" id="PTHR12295">
    <property type="entry name" value="FURRY-RELATED"/>
    <property type="match status" value="1"/>
</dbReference>
<protein>
    <submittedName>
        <fullName evidence="3">MOR2-PAG1_mid domain-containing protein</fullName>
    </submittedName>
</protein>
<dbReference type="WBParaSite" id="TTAC_0000182801-mRNA-1">
    <property type="protein sequence ID" value="TTAC_0000182801-mRNA-1"/>
    <property type="gene ID" value="TTAC_0000182801"/>
</dbReference>
<evidence type="ECO:0000313" key="3">
    <source>
        <dbReference type="WBParaSite" id="TTAC_0000182801-mRNA-1"/>
    </source>
</evidence>
<dbReference type="Pfam" id="PF14228">
    <property type="entry name" value="MOR2-PAG1_mid"/>
    <property type="match status" value="1"/>
</dbReference>
<feature type="region of interest" description="Disordered" evidence="1">
    <location>
        <begin position="1828"/>
        <end position="1870"/>
    </location>
</feature>
<feature type="region of interest" description="Disordered" evidence="1">
    <location>
        <begin position="1436"/>
        <end position="1463"/>
    </location>
</feature>
<feature type="region of interest" description="Disordered" evidence="1">
    <location>
        <begin position="533"/>
        <end position="613"/>
    </location>
</feature>
<dbReference type="GO" id="GO:0030427">
    <property type="term" value="C:site of polarized growth"/>
    <property type="evidence" value="ECO:0007669"/>
    <property type="project" value="TreeGrafter"/>
</dbReference>
<feature type="region of interest" description="Disordered" evidence="1">
    <location>
        <begin position="1115"/>
        <end position="1148"/>
    </location>
</feature>
<feature type="domain" description="Cell morphogenesis central region" evidence="2">
    <location>
        <begin position="292"/>
        <end position="387"/>
    </location>
</feature>
<feature type="region of interest" description="Disordered" evidence="1">
    <location>
        <begin position="925"/>
        <end position="944"/>
    </location>
</feature>
<dbReference type="PANTHER" id="PTHR12295:SF30">
    <property type="entry name" value="PROTEIN FURRY"/>
    <property type="match status" value="1"/>
</dbReference>
<proteinExistence type="predicted"/>
<evidence type="ECO:0000256" key="1">
    <source>
        <dbReference type="SAM" id="MobiDB-lite"/>
    </source>
</evidence>
<sequence>LLRAPIFPNFRDAKWGQPPWTDHLSGSLTESKYANLPLHPPPPPLPSVGMDQVISGDLVLSISGVHLDSTPQDPFIAASFLDNSIWLELLWYANQSIAALVCCGAIYDTLALFTTPTATHRVVESSDTALSGSGVGNHFHQISNNTSVTACTGVATSTPSSNATSSTTMLASGVMAEEECGPLTLSTIATNSLVSTPAQALNSVSLTTPIGPGFSSSEGQPAPGYIFHWLKGLLLCQDGKLSISPWLWGLPVVNFGVCSTALKGPHAKTGARNIRLEDSLRSIVIAAAAGRRLDSLFRQLGEETLTLLLDMNCDLPGLLEILVDQCYTGSLNVIQAFFVIITQHFIKNPKTHCDKFTMLTLAMVFCEHTVPVIRENAMFLLQTLYYRFILLPVRELHQRMHPECPKMVTSTPVTSISGELNDSHTGMCLSALADELLWREIGHWKPCDVLRQFCAQHPTYTLPMVSEICRRLATASSEVRCRLINLLHYWTINIELVDLFTQGSSSKNNTPCGDGFIENYSGCPEDASTVATLEPISPSGRTDAVTTSEPSSGSDVEIEGESVNKQNSSISSNSSVSSSPASSISSSDSSSSCTSNSTSISTDSSNIDLGECGSGAQVTSNLMELRKSRRDHKPNHRLHRNHEETRLRNQRRILEHSLKPVLDGEGQKSSELWASVPLTLRRSGYGCLKATEMVLNNFFYLTIRFANEPNEASVLGDLWVLLIRYRPANLQFILRYLIVVASLAPATLCSHVNRVVSFLTNEDPSSVVDVLMTELQTIDGAGLMIEPLPFPPFFHIAFLSDLIEHSFTAPTGVTNAATTTTGSALTVTATEDRQRRNVIPETITFSQRSSVMTVDPDCQSVSARPVSSCSGGWQLNGGDDETAIVSLKSTVEASPLANTTSAISRLTNRFASSATAMGRRALRTALHPGGGRQSKTSVTLDQGQPQELDIDSLDGEVEEECRGARTTADTMPTPQNQNTTTAEALITAKSQTLPYTAASRERYNKQAIVSMDGTPLSRPSRLRKILSRRRAAAGEKGGSGGGRRNPFRSMFRGSGGGGGGGGSGGRGDAAKISEIVAKVSDSARLYTTSLPPNLASLQPLPLPLHSHSISHINDYRRKRKGGRHRCSSPRNLRRHHGNAHGDGDVNQRAKVPLSDTSLLLQQPLPMPKEDNVYHAPLRDWFTEPFVTNGSLVFSGMWSPTGARSPLVLVLVGEILKSHNKHRVAWRKHMPLLLLCLFLGLDHCRPLVQEESKQLLVNMLRVICPRIDLLRLLSLQLEIDSQWISHAMHNFSLRGQQFCLTLDDGPSVPKFYLPAPTDAPLTEVSNCPIWSTYCVPNSSSIGALAVTGTPAAPSGFGTSATPPTGLSPLTDAPPLIATTSTTSGGGGILSRSSLVAHQPTASRPSYVFGSTYSLMSTATLIPAGLSMEQESKRRSVVLNDLPPPPSSSQPPTSSAHTVGEAGDKSAAMSMDEMAVVTAPFDCEAKHLHLAAERIGQLLEEVQDRSIWTWEDITPNRFQQATLVTLRSILPPHPSTSPQLRKSFLLLRSACFLDRFVRCVAEAFAEAEAGCRCEEAASCLCCHHGDPHRHPNDGGVDETNTENLGGGGPSSDGSAFFLFLRSGCTITRFAQAAFNMGITCPNRHYASRSLQIYRALDAQLDEKSLSEVLVRLAESISDTSEELQSYMVELFLTLEAAVGHIQCRGTVLSPFIISNGQFAARSRSSAPNSPLVTSKPPQPPQSASPLLLTPQAPPPTPPVHERRHSRRGSSSSLSSLLGYPASIVGTAVVPTPSLVPIQQNTGLTVPPIKRPLMPPHAEAVSEETDVALASAPSTSALGPVKPTPMPPFPSNAYRSSNNTGVVPVATNDARWD</sequence>
<accession>A0A0R3WM40</accession>
<dbReference type="InterPro" id="IPR029473">
    <property type="entry name" value="MOR2-PAG1_mid"/>
</dbReference>
<dbReference type="GO" id="GO:0000902">
    <property type="term" value="P:cell morphogenesis"/>
    <property type="evidence" value="ECO:0007669"/>
    <property type="project" value="InterPro"/>
</dbReference>
<feature type="compositionally biased region" description="Basic residues" evidence="1">
    <location>
        <begin position="1116"/>
        <end position="1138"/>
    </location>
</feature>
<dbReference type="STRING" id="6205.A0A0R3WM40"/>